<evidence type="ECO:0000313" key="3">
    <source>
        <dbReference type="EMBL" id="EFB34511.1"/>
    </source>
</evidence>
<keyword evidence="4" id="KW-1185">Reference proteome</keyword>
<dbReference type="STRING" id="537011.PREVCOP_05945"/>
<dbReference type="EMBL" id="ACBX02000035">
    <property type="protein sequence ID" value="EFB34511.1"/>
    <property type="molecule type" value="Genomic_DNA"/>
</dbReference>
<dbReference type="PaxDb" id="537011-PREVCOP_05945"/>
<dbReference type="HOGENOM" id="CLU_2106768_0_0_10"/>
<dbReference type="AlphaFoldDB" id="D1PFD8"/>
<dbReference type="Gene3D" id="2.160.10.10">
    <property type="entry name" value="Hexapeptide repeat proteins"/>
    <property type="match status" value="1"/>
</dbReference>
<evidence type="ECO:0000259" key="2">
    <source>
        <dbReference type="Pfam" id="PF17836"/>
    </source>
</evidence>
<dbReference type="GO" id="GO:0008870">
    <property type="term" value="F:galactoside O-acetyltransferase activity"/>
    <property type="evidence" value="ECO:0007669"/>
    <property type="project" value="TreeGrafter"/>
</dbReference>
<dbReference type="PANTHER" id="PTHR43017">
    <property type="entry name" value="GALACTOSIDE O-ACETYLTRANSFERASE"/>
    <property type="match status" value="1"/>
</dbReference>
<protein>
    <recommendedName>
        <fullName evidence="1">Acetyltransferase</fullName>
        <ecNumber evidence="1">2.3.1.-</ecNumber>
    </recommendedName>
</protein>
<evidence type="ECO:0000256" key="1">
    <source>
        <dbReference type="RuleBase" id="RU367021"/>
    </source>
</evidence>
<comment type="similarity">
    <text evidence="1">Belongs to the transferase hexapeptide repeat family.</text>
</comment>
<keyword evidence="1" id="KW-0012">Acyltransferase</keyword>
<dbReference type="Pfam" id="PF17836">
    <property type="entry name" value="PglD_N"/>
    <property type="match status" value="1"/>
</dbReference>
<dbReference type="PANTHER" id="PTHR43017:SF1">
    <property type="entry name" value="ACETYLTRANSFERASE YJL218W-RELATED"/>
    <property type="match status" value="1"/>
</dbReference>
<dbReference type="SUPFAM" id="SSF51161">
    <property type="entry name" value="Trimeric LpxA-like enzymes"/>
    <property type="match status" value="1"/>
</dbReference>
<sequence>MVNVYLFGASGHGKVMKDILNANGVKVEAFVDDNPRVDECLNIGKDCMIGAGSVVVKDIPDGVTAYGNPCRVKTKINKDNNMSNSNLTHLNGGKTRVKFWKSYSLEAERRMSHAA</sequence>
<name>D1PFD8_9BACT</name>
<proteinExistence type="inferred from homology"/>
<organism evidence="3 4">
    <name type="scientific">Segatella copri DSM 18205</name>
    <dbReference type="NCBI Taxonomy" id="537011"/>
    <lineage>
        <taxon>Bacteria</taxon>
        <taxon>Pseudomonadati</taxon>
        <taxon>Bacteroidota</taxon>
        <taxon>Bacteroidia</taxon>
        <taxon>Bacteroidales</taxon>
        <taxon>Prevotellaceae</taxon>
        <taxon>Segatella</taxon>
    </lineage>
</organism>
<dbReference type="InterPro" id="IPR041561">
    <property type="entry name" value="PglD_N"/>
</dbReference>
<comment type="caution">
    <text evidence="3">The sequence shown here is derived from an EMBL/GenBank/DDBJ whole genome shotgun (WGS) entry which is preliminary data.</text>
</comment>
<feature type="domain" description="PglD N-terminal" evidence="2">
    <location>
        <begin position="3"/>
        <end position="39"/>
    </location>
</feature>
<dbReference type="EC" id="2.3.1.-" evidence="1"/>
<keyword evidence="1" id="KW-0808">Transferase</keyword>
<gene>
    <name evidence="3" type="ORF">PREVCOP_05945</name>
</gene>
<dbReference type="InterPro" id="IPR039369">
    <property type="entry name" value="LacA-like"/>
</dbReference>
<dbReference type="Proteomes" id="UP000004477">
    <property type="component" value="Unassembled WGS sequence"/>
</dbReference>
<accession>D1PFD8</accession>
<reference evidence="3" key="1">
    <citation type="submission" date="2009-11" db="EMBL/GenBank/DDBJ databases">
        <authorList>
            <person name="Weinstock G."/>
            <person name="Sodergren E."/>
            <person name="Clifton S."/>
            <person name="Fulton L."/>
            <person name="Fulton B."/>
            <person name="Courtney L."/>
            <person name="Fronick C."/>
            <person name="Harrison M."/>
            <person name="Strong C."/>
            <person name="Farmer C."/>
            <person name="Delahaunty K."/>
            <person name="Markovic C."/>
            <person name="Hall O."/>
            <person name="Minx P."/>
            <person name="Tomlinson C."/>
            <person name="Mitreva M."/>
            <person name="Nelson J."/>
            <person name="Hou S."/>
            <person name="Wollam A."/>
            <person name="Pepin K.H."/>
            <person name="Johnson M."/>
            <person name="Bhonagiri V."/>
            <person name="Nash W.E."/>
            <person name="Warren W."/>
            <person name="Chinwalla A."/>
            <person name="Mardis E.R."/>
            <person name="Wilson R.K."/>
        </authorList>
    </citation>
    <scope>NUCLEOTIDE SEQUENCE [LARGE SCALE GENOMIC DNA]</scope>
    <source>
        <strain evidence="3">DSM 18205</strain>
    </source>
</reference>
<dbReference type="InterPro" id="IPR011004">
    <property type="entry name" value="Trimer_LpxA-like_sf"/>
</dbReference>
<evidence type="ECO:0000313" key="4">
    <source>
        <dbReference type="Proteomes" id="UP000004477"/>
    </source>
</evidence>